<protein>
    <submittedName>
        <fullName evidence="1">Uncharacterized protein</fullName>
    </submittedName>
</protein>
<reference evidence="2" key="1">
    <citation type="submission" date="2016-11" db="EMBL/GenBank/DDBJ databases">
        <authorList>
            <person name="Varghese N."/>
            <person name="Submissions S."/>
        </authorList>
    </citation>
    <scope>NUCLEOTIDE SEQUENCE [LARGE SCALE GENOMIC DNA]</scope>
    <source>
        <strain evidence="2">DSM 29440</strain>
    </source>
</reference>
<dbReference type="AlphaFoldDB" id="A0A1N6F707"/>
<organism evidence="1 2">
    <name type="scientific">Vannielia litorea</name>
    <dbReference type="NCBI Taxonomy" id="1217970"/>
    <lineage>
        <taxon>Bacteria</taxon>
        <taxon>Pseudomonadati</taxon>
        <taxon>Pseudomonadota</taxon>
        <taxon>Alphaproteobacteria</taxon>
        <taxon>Rhodobacterales</taxon>
        <taxon>Paracoccaceae</taxon>
        <taxon>Vannielia</taxon>
    </lineage>
</organism>
<evidence type="ECO:0000313" key="2">
    <source>
        <dbReference type="Proteomes" id="UP000184932"/>
    </source>
</evidence>
<evidence type="ECO:0000313" key="1">
    <source>
        <dbReference type="EMBL" id="SIN90974.1"/>
    </source>
</evidence>
<sequence length="65" mass="6738">MTNLAPLARQRRLSALLAIARPLASNVIAVDFRASRTRPVLPPNLGLRPAATLAPANDAGLALAA</sequence>
<keyword evidence="2" id="KW-1185">Reference proteome</keyword>
<name>A0A1N6F707_9RHOB</name>
<dbReference type="Proteomes" id="UP000184932">
    <property type="component" value="Unassembled WGS sequence"/>
</dbReference>
<proteinExistence type="predicted"/>
<gene>
    <name evidence="1" type="ORF">SAMN05444002_1424</name>
</gene>
<dbReference type="RefSeq" id="WP_074255498.1">
    <property type="nucleotide sequence ID" value="NZ_FSRL01000001.1"/>
</dbReference>
<dbReference type="EMBL" id="FSRL01000001">
    <property type="protein sequence ID" value="SIN90974.1"/>
    <property type="molecule type" value="Genomic_DNA"/>
</dbReference>
<accession>A0A1N6F707</accession>